<organism evidence="2">
    <name type="scientific">Ananas comosus var. bracteatus</name>
    <name type="common">red pineapple</name>
    <dbReference type="NCBI Taxonomy" id="296719"/>
    <lineage>
        <taxon>Eukaryota</taxon>
        <taxon>Viridiplantae</taxon>
        <taxon>Streptophyta</taxon>
        <taxon>Embryophyta</taxon>
        <taxon>Tracheophyta</taxon>
        <taxon>Spermatophyta</taxon>
        <taxon>Magnoliopsida</taxon>
        <taxon>Liliopsida</taxon>
        <taxon>Poales</taxon>
        <taxon>Bromeliaceae</taxon>
        <taxon>Bromelioideae</taxon>
        <taxon>Ananas</taxon>
    </lineage>
</organism>
<feature type="region of interest" description="Disordered" evidence="1">
    <location>
        <begin position="38"/>
        <end position="57"/>
    </location>
</feature>
<gene>
    <name evidence="2" type="ORF">CB5_LOCUS24485</name>
</gene>
<dbReference type="EMBL" id="LR862135">
    <property type="protein sequence ID" value="CAD1841274.1"/>
    <property type="molecule type" value="Genomic_DNA"/>
</dbReference>
<accession>A0A6V7QDL1</accession>
<sequence length="274" mass="31440">MLEVERRKKAVKSVAWADEVGRSLAEIKCCHDEGEVTLPASGKSSKREQKDGINVDQQKRKGTDFYHRIKKVLLRKMRPQSLVPTHQLKPNPVDQRPKRIASRSLVGKYFRCLTTDHKVAECRDPVKCISCCKLGHRAFNCKEKGLKVSSKMNRSYCQHGCISHSKVYVPYMEEFLRRELRRNAVLTDVIQSANLGLDPIRIIASAMTHHFGGYTQDIAVARYRDRDFAIFLRKCVSTESGFEIFVKVNETTKVTTDLRAFRYQIILDSLSHIP</sequence>
<proteinExistence type="predicted"/>
<name>A0A6V7QDL1_ANACO</name>
<evidence type="ECO:0000256" key="1">
    <source>
        <dbReference type="SAM" id="MobiDB-lite"/>
    </source>
</evidence>
<evidence type="ECO:0000313" key="2">
    <source>
        <dbReference type="EMBL" id="CAD1841274.1"/>
    </source>
</evidence>
<dbReference type="GO" id="GO:0008270">
    <property type="term" value="F:zinc ion binding"/>
    <property type="evidence" value="ECO:0007669"/>
    <property type="project" value="InterPro"/>
</dbReference>
<dbReference type="SUPFAM" id="SSF57756">
    <property type="entry name" value="Retrovirus zinc finger-like domains"/>
    <property type="match status" value="1"/>
</dbReference>
<evidence type="ECO:0008006" key="3">
    <source>
        <dbReference type="Google" id="ProtNLM"/>
    </source>
</evidence>
<feature type="compositionally biased region" description="Basic and acidic residues" evidence="1">
    <location>
        <begin position="45"/>
        <end position="57"/>
    </location>
</feature>
<dbReference type="InterPro" id="IPR036875">
    <property type="entry name" value="Znf_CCHC_sf"/>
</dbReference>
<dbReference type="GO" id="GO:0003676">
    <property type="term" value="F:nucleic acid binding"/>
    <property type="evidence" value="ECO:0007669"/>
    <property type="project" value="InterPro"/>
</dbReference>
<dbReference type="Gene3D" id="4.10.60.10">
    <property type="entry name" value="Zinc finger, CCHC-type"/>
    <property type="match status" value="1"/>
</dbReference>
<protein>
    <recommendedName>
        <fullName evidence="3">CCHC-type domain-containing protein</fullName>
    </recommendedName>
</protein>
<reference evidence="2" key="1">
    <citation type="submission" date="2020-07" db="EMBL/GenBank/DDBJ databases">
        <authorList>
            <person name="Lin J."/>
        </authorList>
    </citation>
    <scope>NUCLEOTIDE SEQUENCE</scope>
</reference>
<dbReference type="AlphaFoldDB" id="A0A6V7QDL1"/>